<dbReference type="STRING" id="1679444.PYTT_2443"/>
<evidence type="ECO:0000256" key="1">
    <source>
        <dbReference type="PIRSR" id="PIRSR605502-1"/>
    </source>
</evidence>
<dbReference type="AlphaFoldDB" id="A0A1H6MQC3"/>
<keyword evidence="3" id="KW-1185">Reference proteome</keyword>
<feature type="binding site" evidence="1">
    <location>
        <position position="64"/>
    </location>
    <ligand>
        <name>Mg(2+)</name>
        <dbReference type="ChEBI" id="CHEBI:18420"/>
        <label>1</label>
    </ligand>
</feature>
<dbReference type="SUPFAM" id="SSF101478">
    <property type="entry name" value="ADP-ribosylglycohydrolase"/>
    <property type="match status" value="1"/>
</dbReference>
<dbReference type="Pfam" id="PF03747">
    <property type="entry name" value="ADP_ribosyl_GH"/>
    <property type="match status" value="1"/>
</dbReference>
<feature type="binding site" evidence="1">
    <location>
        <position position="277"/>
    </location>
    <ligand>
        <name>Mg(2+)</name>
        <dbReference type="ChEBI" id="CHEBI:18420"/>
        <label>1</label>
    </ligand>
</feature>
<organism evidence="2 3">
    <name type="scientific">Akkermansia glycaniphila</name>
    <dbReference type="NCBI Taxonomy" id="1679444"/>
    <lineage>
        <taxon>Bacteria</taxon>
        <taxon>Pseudomonadati</taxon>
        <taxon>Verrucomicrobiota</taxon>
        <taxon>Verrucomicrobiia</taxon>
        <taxon>Verrucomicrobiales</taxon>
        <taxon>Akkermansiaceae</taxon>
        <taxon>Akkermansia</taxon>
    </lineage>
</organism>
<dbReference type="KEGG" id="agl:PYTT_2443"/>
<proteinExistence type="predicted"/>
<dbReference type="InterPro" id="IPR050792">
    <property type="entry name" value="ADP-ribosylglycohydrolase"/>
</dbReference>
<feature type="binding site" evidence="1">
    <location>
        <position position="65"/>
    </location>
    <ligand>
        <name>Mg(2+)</name>
        <dbReference type="ChEBI" id="CHEBI:18420"/>
        <label>1</label>
    </ligand>
</feature>
<dbReference type="PANTHER" id="PTHR16222">
    <property type="entry name" value="ADP-RIBOSYLGLYCOHYDROLASE"/>
    <property type="match status" value="1"/>
</dbReference>
<dbReference type="EMBL" id="LT629973">
    <property type="protein sequence ID" value="SEH99918.1"/>
    <property type="molecule type" value="Genomic_DNA"/>
</dbReference>
<keyword evidence="1" id="KW-0460">Magnesium</keyword>
<accession>A0A1H6MQC3</accession>
<sequence length="362" mass="39517">MEMLNADQEVLSRLFQGCLVGTAVGDSLGLPAENLSAGTVRRRWKGRWKGRWKQGFLFKYGMVSDDTEHSVLLGRALMKHPRDVAAFRKEFAGSLRWWLLGLPAGIGMATLKSIVRLWFGVSPERSGVFSAGNGPAMRVAAVGIFFADDVERLGQYVRAATRMTHSDPKAVVGAMAVAMTAAHLARFAMGREGASLPSFEDWAAVGGEDADWQRLMEAMRESRGKGDSVQEFACSLGLRKGVSGYMYHTVPVCLYALLHHEGDFKGGMGAVLYLGGDTDTTGAIYGALAGMRGEVPDEWVKGIKDFPVSIAFLEELARGLAQAAASGEAVMPRRFPWFAVPFRNALFLVVVFVHCFRRIVPF</sequence>
<comment type="cofactor">
    <cofactor evidence="1">
        <name>Mg(2+)</name>
        <dbReference type="ChEBI" id="CHEBI:18420"/>
    </cofactor>
    <text evidence="1">Binds 2 magnesium ions per subunit.</text>
</comment>
<dbReference type="PANTHER" id="PTHR16222:SF12">
    <property type="entry name" value="ADP-RIBOSYLGLYCOHYDROLASE-RELATED"/>
    <property type="match status" value="1"/>
</dbReference>
<dbReference type="GO" id="GO:0046872">
    <property type="term" value="F:metal ion binding"/>
    <property type="evidence" value="ECO:0007669"/>
    <property type="project" value="UniProtKB-KW"/>
</dbReference>
<keyword evidence="1" id="KW-0479">Metal-binding</keyword>
<dbReference type="InterPro" id="IPR036705">
    <property type="entry name" value="Ribosyl_crysJ1_sf"/>
</dbReference>
<feature type="binding site" evidence="1">
    <location>
        <position position="66"/>
    </location>
    <ligand>
        <name>Mg(2+)</name>
        <dbReference type="ChEBI" id="CHEBI:18420"/>
        <label>1</label>
    </ligand>
</feature>
<feature type="binding site" evidence="1">
    <location>
        <position position="279"/>
    </location>
    <ligand>
        <name>Mg(2+)</name>
        <dbReference type="ChEBI" id="CHEBI:18420"/>
        <label>1</label>
    </ligand>
</feature>
<dbReference type="Proteomes" id="UP000176204">
    <property type="component" value="Chromosome I"/>
</dbReference>
<name>A0A1H6MQC3_9BACT</name>
<reference evidence="3" key="1">
    <citation type="submission" date="2016-09" db="EMBL/GenBank/DDBJ databases">
        <authorList>
            <person name="Koehorst J."/>
        </authorList>
    </citation>
    <scope>NUCLEOTIDE SEQUENCE [LARGE SCALE GENOMIC DNA]</scope>
</reference>
<gene>
    <name evidence="2" type="ORF">PYTT_2443</name>
</gene>
<feature type="binding site" evidence="1">
    <location>
        <position position="280"/>
    </location>
    <ligand>
        <name>Mg(2+)</name>
        <dbReference type="ChEBI" id="CHEBI:18420"/>
        <label>1</label>
    </ligand>
</feature>
<evidence type="ECO:0000313" key="3">
    <source>
        <dbReference type="Proteomes" id="UP000176204"/>
    </source>
</evidence>
<evidence type="ECO:0000313" key="2">
    <source>
        <dbReference type="EMBL" id="SEH99918.1"/>
    </source>
</evidence>
<protein>
    <submittedName>
        <fullName evidence="2">Adp-ribosylation/crystallin j1</fullName>
    </submittedName>
</protein>
<dbReference type="Gene3D" id="1.10.4080.10">
    <property type="entry name" value="ADP-ribosylation/Crystallin J1"/>
    <property type="match status" value="1"/>
</dbReference>
<dbReference type="InterPro" id="IPR005502">
    <property type="entry name" value="Ribosyl_crysJ1"/>
</dbReference>